<reference evidence="2" key="1">
    <citation type="journal article" date="2020" name="Nature">
        <title>Giant virus diversity and host interactions through global metagenomics.</title>
        <authorList>
            <person name="Schulz F."/>
            <person name="Roux S."/>
            <person name="Paez-Espino D."/>
            <person name="Jungbluth S."/>
            <person name="Walsh D.A."/>
            <person name="Denef V.J."/>
            <person name="McMahon K.D."/>
            <person name="Konstantinidis K.T."/>
            <person name="Eloe-Fadrosh E.A."/>
            <person name="Kyrpides N.C."/>
            <person name="Woyke T."/>
        </authorList>
    </citation>
    <scope>NUCLEOTIDE SEQUENCE</scope>
    <source>
        <strain evidence="2">GVMAG-M-3300020187-37</strain>
    </source>
</reference>
<keyword evidence="1" id="KW-0812">Transmembrane</keyword>
<feature type="transmembrane region" description="Helical" evidence="1">
    <location>
        <begin position="62"/>
        <end position="82"/>
    </location>
</feature>
<feature type="transmembrane region" description="Helical" evidence="1">
    <location>
        <begin position="7"/>
        <end position="26"/>
    </location>
</feature>
<evidence type="ECO:0000256" key="1">
    <source>
        <dbReference type="SAM" id="Phobius"/>
    </source>
</evidence>
<protein>
    <submittedName>
        <fullName evidence="2">Uncharacterized protein</fullName>
    </submittedName>
</protein>
<organism evidence="2">
    <name type="scientific">viral metagenome</name>
    <dbReference type="NCBI Taxonomy" id="1070528"/>
    <lineage>
        <taxon>unclassified sequences</taxon>
        <taxon>metagenomes</taxon>
        <taxon>organismal metagenomes</taxon>
    </lineage>
</organism>
<keyword evidence="1" id="KW-1133">Transmembrane helix</keyword>
<name>A0A6C0C6Q0_9ZZZZ</name>
<sequence length="86" mass="9726">MKSGLKCVINACIFAVILNLVLPRLFTMNLTDEEKKPKGCPSKMSMKSQIMHMLYHHSRAPISTSLILVIFVSLSITLGYNFKILR</sequence>
<keyword evidence="1" id="KW-0472">Membrane</keyword>
<dbReference type="EMBL" id="MN739344">
    <property type="protein sequence ID" value="QHS99469.1"/>
    <property type="molecule type" value="Genomic_DNA"/>
</dbReference>
<evidence type="ECO:0000313" key="2">
    <source>
        <dbReference type="EMBL" id="QHS99469.1"/>
    </source>
</evidence>
<dbReference type="AlphaFoldDB" id="A0A6C0C6Q0"/>
<proteinExistence type="predicted"/>
<accession>A0A6C0C6Q0</accession>